<dbReference type="Pfam" id="PF13748">
    <property type="entry name" value="ABC_membrane_3"/>
    <property type="match status" value="1"/>
</dbReference>
<name>A0ABU5RXM2_9CYAN</name>
<keyword evidence="3 5" id="KW-1133">Transmembrane helix</keyword>
<comment type="subcellular location">
    <subcellularLocation>
        <location evidence="1">Cell membrane</location>
        <topology evidence="1">Multi-pass membrane protein</topology>
    </subcellularLocation>
</comment>
<feature type="transmembrane region" description="Helical" evidence="5">
    <location>
        <begin position="21"/>
        <end position="42"/>
    </location>
</feature>
<dbReference type="RefSeq" id="WP_323306420.1">
    <property type="nucleotide sequence ID" value="NZ_JAYGHX010000011.1"/>
</dbReference>
<evidence type="ECO:0000256" key="4">
    <source>
        <dbReference type="ARBA" id="ARBA00023136"/>
    </source>
</evidence>
<sequence>MPQTLLSTLSPAERLSIAGTYSLTLLENLCMLAYPAITGWAVDGLLKGSYRGLSALITVWLVHLVTAFVRQRFDTRVFMGLYARLAVRTVAEQQRLGHGTSIVSARVEMMRDMVGFFEADVPAMFSQVVTVLGSLVMLFTYDLEAGFIAMAVLLPMGLVNAWYWRRALRLHRGLNDQIEREIADIEAARPLRLRRHFGRVRRWHVQLSDSESWTWTVTELATIIALVVLLIDFTRSASFSAGAIYAVLAYVFDYLQGLDSAPALVNNVARLRDIRARLGNAEAAD</sequence>
<evidence type="ECO:0000313" key="8">
    <source>
        <dbReference type="Proteomes" id="UP001304461"/>
    </source>
</evidence>
<dbReference type="SUPFAM" id="SSF90123">
    <property type="entry name" value="ABC transporter transmembrane region"/>
    <property type="match status" value="1"/>
</dbReference>
<proteinExistence type="predicted"/>
<accession>A0ABU5RXM2</accession>
<evidence type="ECO:0000256" key="1">
    <source>
        <dbReference type="ARBA" id="ARBA00004651"/>
    </source>
</evidence>
<evidence type="ECO:0000256" key="5">
    <source>
        <dbReference type="SAM" id="Phobius"/>
    </source>
</evidence>
<organism evidence="7 8">
    <name type="scientific">Cyanobium gracile UHCC 0139</name>
    <dbReference type="NCBI Taxonomy" id="3110308"/>
    <lineage>
        <taxon>Bacteria</taxon>
        <taxon>Bacillati</taxon>
        <taxon>Cyanobacteriota</taxon>
        <taxon>Cyanophyceae</taxon>
        <taxon>Synechococcales</taxon>
        <taxon>Prochlorococcaceae</taxon>
        <taxon>Cyanobium</taxon>
    </lineage>
</organism>
<keyword evidence="4 5" id="KW-0472">Membrane</keyword>
<feature type="transmembrane region" description="Helical" evidence="5">
    <location>
        <begin position="48"/>
        <end position="69"/>
    </location>
</feature>
<dbReference type="InterPro" id="IPR036640">
    <property type="entry name" value="ABC1_TM_sf"/>
</dbReference>
<feature type="transmembrane region" description="Helical" evidence="5">
    <location>
        <begin position="145"/>
        <end position="164"/>
    </location>
</feature>
<keyword evidence="8" id="KW-1185">Reference proteome</keyword>
<dbReference type="Proteomes" id="UP001304461">
    <property type="component" value="Unassembled WGS sequence"/>
</dbReference>
<comment type="caution">
    <text evidence="7">The sequence shown here is derived from an EMBL/GenBank/DDBJ whole genome shotgun (WGS) entry which is preliminary data.</text>
</comment>
<feature type="domain" description="ABC transmembrane type-1" evidence="6">
    <location>
        <begin position="23"/>
        <end position="180"/>
    </location>
</feature>
<dbReference type="Gene3D" id="1.20.1560.10">
    <property type="entry name" value="ABC transporter type 1, transmembrane domain"/>
    <property type="match status" value="1"/>
</dbReference>
<feature type="transmembrane region" description="Helical" evidence="5">
    <location>
        <begin position="119"/>
        <end position="139"/>
    </location>
</feature>
<evidence type="ECO:0000259" key="6">
    <source>
        <dbReference type="PROSITE" id="PS50929"/>
    </source>
</evidence>
<protein>
    <submittedName>
        <fullName evidence="7">ABC transporter six-transmembrane domain-containing protein</fullName>
    </submittedName>
</protein>
<dbReference type="InterPro" id="IPR011527">
    <property type="entry name" value="ABC1_TM_dom"/>
</dbReference>
<reference evidence="7 8" key="1">
    <citation type="submission" date="2023-12" db="EMBL/GenBank/DDBJ databases">
        <title>Baltic Sea Cyanobacteria.</title>
        <authorList>
            <person name="Delbaje E."/>
            <person name="Fewer D.P."/>
            <person name="Shishido T.K."/>
        </authorList>
    </citation>
    <scope>NUCLEOTIDE SEQUENCE [LARGE SCALE GENOMIC DNA]</scope>
    <source>
        <strain evidence="7 8">UHCC 0139</strain>
    </source>
</reference>
<dbReference type="PROSITE" id="PS50929">
    <property type="entry name" value="ABC_TM1F"/>
    <property type="match status" value="1"/>
</dbReference>
<evidence type="ECO:0000256" key="2">
    <source>
        <dbReference type="ARBA" id="ARBA00022692"/>
    </source>
</evidence>
<evidence type="ECO:0000313" key="7">
    <source>
        <dbReference type="EMBL" id="MEA5392473.1"/>
    </source>
</evidence>
<evidence type="ECO:0000256" key="3">
    <source>
        <dbReference type="ARBA" id="ARBA00022989"/>
    </source>
</evidence>
<dbReference type="EMBL" id="JAYGHX010000011">
    <property type="protein sequence ID" value="MEA5392473.1"/>
    <property type="molecule type" value="Genomic_DNA"/>
</dbReference>
<keyword evidence="2 5" id="KW-0812">Transmembrane</keyword>
<gene>
    <name evidence="7" type="ORF">VB738_14515</name>
</gene>